<comment type="caution">
    <text evidence="1">The sequence shown here is derived from an EMBL/GenBank/DDBJ whole genome shotgun (WGS) entry which is preliminary data.</text>
</comment>
<dbReference type="AlphaFoldDB" id="A0A5B7FP58"/>
<proteinExistence type="predicted"/>
<evidence type="ECO:0000313" key="2">
    <source>
        <dbReference type="Proteomes" id="UP000324222"/>
    </source>
</evidence>
<organism evidence="1 2">
    <name type="scientific">Portunus trituberculatus</name>
    <name type="common">Swimming crab</name>
    <name type="synonym">Neptunus trituberculatus</name>
    <dbReference type="NCBI Taxonomy" id="210409"/>
    <lineage>
        <taxon>Eukaryota</taxon>
        <taxon>Metazoa</taxon>
        <taxon>Ecdysozoa</taxon>
        <taxon>Arthropoda</taxon>
        <taxon>Crustacea</taxon>
        <taxon>Multicrustacea</taxon>
        <taxon>Malacostraca</taxon>
        <taxon>Eumalacostraca</taxon>
        <taxon>Eucarida</taxon>
        <taxon>Decapoda</taxon>
        <taxon>Pleocyemata</taxon>
        <taxon>Brachyura</taxon>
        <taxon>Eubrachyura</taxon>
        <taxon>Portunoidea</taxon>
        <taxon>Portunidae</taxon>
        <taxon>Portuninae</taxon>
        <taxon>Portunus</taxon>
    </lineage>
</organism>
<accession>A0A5B7FP58</accession>
<keyword evidence="2" id="KW-1185">Reference proteome</keyword>
<dbReference type="Proteomes" id="UP000324222">
    <property type="component" value="Unassembled WGS sequence"/>
</dbReference>
<dbReference type="EMBL" id="VSRR010008203">
    <property type="protein sequence ID" value="MPC48282.1"/>
    <property type="molecule type" value="Genomic_DNA"/>
</dbReference>
<protein>
    <submittedName>
        <fullName evidence="1">Uncharacterized protein</fullName>
    </submittedName>
</protein>
<sequence>MGKAVRVAFPSRKLLRVYINIPVVTSLEKRRLGSSCDADDATAPDSVNIRLAGQEVPPSSCSAGFSGFTPAEHCISSDYSDSQDGVQPDSVLPQCARSYGPVDEVSAGIDKHVADMVNHVFDNGLREEEYKQILDDIATGRLSCFGTGGL</sequence>
<evidence type="ECO:0000313" key="1">
    <source>
        <dbReference type="EMBL" id="MPC48282.1"/>
    </source>
</evidence>
<reference evidence="1 2" key="1">
    <citation type="submission" date="2019-05" db="EMBL/GenBank/DDBJ databases">
        <title>Another draft genome of Portunus trituberculatus and its Hox gene families provides insights of decapod evolution.</title>
        <authorList>
            <person name="Jeong J.-H."/>
            <person name="Song I."/>
            <person name="Kim S."/>
            <person name="Choi T."/>
            <person name="Kim D."/>
            <person name="Ryu S."/>
            <person name="Kim W."/>
        </authorList>
    </citation>
    <scope>NUCLEOTIDE SEQUENCE [LARGE SCALE GENOMIC DNA]</scope>
    <source>
        <tissue evidence="1">Muscle</tissue>
    </source>
</reference>
<gene>
    <name evidence="1" type="ORF">E2C01_042050</name>
</gene>
<name>A0A5B7FP58_PORTR</name>